<dbReference type="OrthoDB" id="9797543at2"/>
<evidence type="ECO:0000256" key="1">
    <source>
        <dbReference type="SAM" id="MobiDB-lite"/>
    </source>
</evidence>
<keyword evidence="2" id="KW-0472">Membrane</keyword>
<feature type="transmembrane region" description="Helical" evidence="2">
    <location>
        <begin position="113"/>
        <end position="132"/>
    </location>
</feature>
<protein>
    <recommendedName>
        <fullName evidence="3">HTH cro/C1-type domain-containing protein</fullName>
    </recommendedName>
</protein>
<dbReference type="CDD" id="cd00093">
    <property type="entry name" value="HTH_XRE"/>
    <property type="match status" value="1"/>
</dbReference>
<dbReference type="PANTHER" id="PTHR34475:SF1">
    <property type="entry name" value="CYTOSKELETON PROTEIN RODZ"/>
    <property type="match status" value="1"/>
</dbReference>
<keyword evidence="5" id="KW-1185">Reference proteome</keyword>
<sequence>MAPGKRLKEKREELGLSIEDIEENTKIRKKYIIALENDNYEEIPGLVYARAFIKNYSSFLGLDEEEILEEFDRWRHLEDVDDELEGSRRRIKRSRQDSDEGVISRFFSFSPRVLLAAFILVLIAGGVTYNLVIMNGNGDMEAEPDDIPAVIEEEEEPEDIEEVDEETEDLTLEDELVMQELEQYQIDLEEDFNGDMSEVELENGFDEEMDEFDYEAISEPEVEEIDLQEDEELEELVEDPDAEEVPDDELEAIDDENAETETEEEPEEIASEVEIIITERAWLSISVDGENVFEGILEAGEEEIYEPENSFEIRTGNAGGVELTVAGEEMGTMGETGEVVEEEFEL</sequence>
<dbReference type="Pfam" id="PF13464">
    <property type="entry name" value="RodZ_C"/>
    <property type="match status" value="1"/>
</dbReference>
<name>A0A1G9LLI2_9FIRM</name>
<dbReference type="RefSeq" id="WP_089759207.1">
    <property type="nucleotide sequence ID" value="NZ_FNGO01000006.1"/>
</dbReference>
<gene>
    <name evidence="4" type="ORF">SAMN04488692_106102</name>
</gene>
<dbReference type="Pfam" id="PF13413">
    <property type="entry name" value="HTH_25"/>
    <property type="match status" value="1"/>
</dbReference>
<dbReference type="InterPro" id="IPR050400">
    <property type="entry name" value="Bact_Cytoskel_RodZ"/>
</dbReference>
<dbReference type="InterPro" id="IPR001387">
    <property type="entry name" value="Cro/C1-type_HTH"/>
</dbReference>
<dbReference type="InterPro" id="IPR025194">
    <property type="entry name" value="RodZ-like_C"/>
</dbReference>
<dbReference type="InterPro" id="IPR010982">
    <property type="entry name" value="Lambda_DNA-bd_dom_sf"/>
</dbReference>
<keyword evidence="2" id="KW-0812">Transmembrane</keyword>
<dbReference type="PROSITE" id="PS50943">
    <property type="entry name" value="HTH_CROC1"/>
    <property type="match status" value="1"/>
</dbReference>
<reference evidence="4 5" key="1">
    <citation type="submission" date="2016-10" db="EMBL/GenBank/DDBJ databases">
        <authorList>
            <person name="de Groot N.N."/>
        </authorList>
    </citation>
    <scope>NUCLEOTIDE SEQUENCE [LARGE SCALE GENOMIC DNA]</scope>
    <source>
        <strain evidence="4 5">SLAS-1</strain>
    </source>
</reference>
<accession>A0A1G9LLI2</accession>
<dbReference type="SMART" id="SM00530">
    <property type="entry name" value="HTH_XRE"/>
    <property type="match status" value="1"/>
</dbReference>
<proteinExistence type="predicted"/>
<organism evidence="4 5">
    <name type="scientific">Halarsenatibacter silvermanii</name>
    <dbReference type="NCBI Taxonomy" id="321763"/>
    <lineage>
        <taxon>Bacteria</taxon>
        <taxon>Bacillati</taxon>
        <taxon>Bacillota</taxon>
        <taxon>Clostridia</taxon>
        <taxon>Halanaerobiales</taxon>
        <taxon>Halarsenatibacteraceae</taxon>
        <taxon>Halarsenatibacter</taxon>
    </lineage>
</organism>
<dbReference type="PANTHER" id="PTHR34475">
    <property type="match status" value="1"/>
</dbReference>
<dbReference type="STRING" id="321763.SAMN04488692_106102"/>
<feature type="region of interest" description="Disordered" evidence="1">
    <location>
        <begin position="235"/>
        <end position="268"/>
    </location>
</feature>
<evidence type="ECO:0000313" key="5">
    <source>
        <dbReference type="Proteomes" id="UP000199476"/>
    </source>
</evidence>
<dbReference type="EMBL" id="FNGO01000006">
    <property type="protein sequence ID" value="SDL62832.1"/>
    <property type="molecule type" value="Genomic_DNA"/>
</dbReference>
<feature type="domain" description="HTH cro/C1-type" evidence="3">
    <location>
        <begin position="7"/>
        <end position="67"/>
    </location>
</feature>
<evidence type="ECO:0000259" key="3">
    <source>
        <dbReference type="PROSITE" id="PS50943"/>
    </source>
</evidence>
<dbReference type="Proteomes" id="UP000199476">
    <property type="component" value="Unassembled WGS sequence"/>
</dbReference>
<dbReference type="Gene3D" id="1.10.260.40">
    <property type="entry name" value="lambda repressor-like DNA-binding domains"/>
    <property type="match status" value="1"/>
</dbReference>
<evidence type="ECO:0000313" key="4">
    <source>
        <dbReference type="EMBL" id="SDL62832.1"/>
    </source>
</evidence>
<keyword evidence="2" id="KW-1133">Transmembrane helix</keyword>
<dbReference type="AlphaFoldDB" id="A0A1G9LLI2"/>
<evidence type="ECO:0000256" key="2">
    <source>
        <dbReference type="SAM" id="Phobius"/>
    </source>
</evidence>
<dbReference type="SUPFAM" id="SSF47413">
    <property type="entry name" value="lambda repressor-like DNA-binding domains"/>
    <property type="match status" value="1"/>
</dbReference>
<dbReference type="GO" id="GO:0003677">
    <property type="term" value="F:DNA binding"/>
    <property type="evidence" value="ECO:0007669"/>
    <property type="project" value="InterPro"/>
</dbReference>